<dbReference type="Gene3D" id="3.90.550.10">
    <property type="entry name" value="Spore Coat Polysaccharide Biosynthesis Protein SpsA, Chain A"/>
    <property type="match status" value="1"/>
</dbReference>
<evidence type="ECO:0000256" key="1">
    <source>
        <dbReference type="ARBA" id="ARBA00004202"/>
    </source>
</evidence>
<dbReference type="GO" id="GO:0047355">
    <property type="term" value="F:CDP-glycerol glycerophosphotransferase activity"/>
    <property type="evidence" value="ECO:0007669"/>
    <property type="project" value="UniProtKB-EC"/>
</dbReference>
<evidence type="ECO:0000256" key="6">
    <source>
        <dbReference type="ARBA" id="ARBA00023136"/>
    </source>
</evidence>
<keyword evidence="4 8" id="KW-0808">Transferase</keyword>
<dbReference type="InterPro" id="IPR043148">
    <property type="entry name" value="TagF_C"/>
</dbReference>
<dbReference type="PANTHER" id="PTHR37316:SF3">
    <property type="entry name" value="TEICHOIC ACID GLYCEROL-PHOSPHATE TRANSFERASE"/>
    <property type="match status" value="1"/>
</dbReference>
<dbReference type="EC" id="2.7.8.12" evidence="8"/>
<dbReference type="Pfam" id="PF04464">
    <property type="entry name" value="Glyphos_transf"/>
    <property type="match status" value="1"/>
</dbReference>
<dbReference type="SUPFAM" id="SSF53756">
    <property type="entry name" value="UDP-Glycosyltransferase/glycogen phosphorylase"/>
    <property type="match status" value="1"/>
</dbReference>
<organism evidence="8 9">
    <name type="scientific">Thermomonospora cellulosilytica</name>
    <dbReference type="NCBI Taxonomy" id="1411118"/>
    <lineage>
        <taxon>Bacteria</taxon>
        <taxon>Bacillati</taxon>
        <taxon>Actinomycetota</taxon>
        <taxon>Actinomycetes</taxon>
        <taxon>Streptosporangiales</taxon>
        <taxon>Thermomonosporaceae</taxon>
        <taxon>Thermomonospora</taxon>
    </lineage>
</organism>
<sequence>MSPLLSVVVPFYNVEPYLRECLESLERQSLRELEVIMVDDGSTDGGAAIAKEFAERDPRFRLVQQPNAGLGPARNAGVPHATGKYLAFADSDDVVPPDAYELMVSSLEKTGSDIACGGVRRIGVQGVTPSSLHEGIFRVARRRTHVREFPELLNDRTAWNKVFRRSFWDRHGFRFPPGLYEDAPVTVPAHVLAGSVDVLREPVYHWRIRESGERSITQRRTEPGNLAARIRSVRAASDFLAANCPELKDVYDRYALLSDIRIYLDAADRGDDAYRETLLDLVNDHLDRIDPGLPAKLPAIERLKFHAVRRRMAPELVRIVSFAKRDPNRTGVVRRPGSDAWYGDYPFLGDPRFPDHLYELSPEHELAPVTGIHEITWRDGRLRIEGHAYVDRLETARPEDSVIEVEVRRRIRRFIPRVLRPRVERLRRPEITAASGQATACQDWSAFAVELDGARLGRSAGTWHVFVTVTAGGVRHRTRLTGPTGAALRPPAHETDSGLRISPGYTRADELVIDVRPVRALVTEARTDGGVIELTGWVHRQDAGLAQDGRLALAPRRSRATVEQPVTVTGRRRGRVTFTARIDPAALAGRDTGSGPQDGTGGVDRDVYLAARGERLRLAARADLCDARTVVGGREYRLVGTRHGNLTLSERPPRPVATAAEWIDARTLRLTGSCADPGTRPGRLALRHSRTGDVHEVPVTWDGAEFTALVTTERPTPQGVLPLPSGRWELWAPGPAGEVPVVVDRTARDALPGPRVAGVHELTVGPYRGELLSVRIRTALTDEERGRYAQRRLRLRYYSAANTAPIRDVVLFESFSGREYSCNPKAIHEELVRRGVDLEPVWSTADGQFRVPGGRAVLRGSTEYHETVASARVIVTNGLQPQGFVKRDGQYYLQTWHGTPYGHIAFDLARSGRTAPGSPGPHRYLEDVPMWDGLLSPGPYVTEMLRKAFRYDGEVIESGWPRNDLLHAADRHARAMQVRRRLGIAADRRVVLYAPAGRDDAHPPRERQAHPAMDAERLAEALGEEFAVLVRTAGTGSRVIDVTGYPETGELLLIADALITDYSSVMFDFAGTGRPILFFTPDLESRTGELRGAYLDLATEAPGPLLRTTDEVIDALRDLDGTALAHAAALRAFRDRYCPLDDGRAAARVVDLLLS</sequence>
<dbReference type="SUPFAM" id="SSF53448">
    <property type="entry name" value="Nucleotide-diphospho-sugar transferases"/>
    <property type="match status" value="1"/>
</dbReference>
<dbReference type="Gene3D" id="3.40.50.12580">
    <property type="match status" value="1"/>
</dbReference>
<dbReference type="EMBL" id="JACJII010000001">
    <property type="protein sequence ID" value="MBA9007947.1"/>
    <property type="molecule type" value="Genomic_DNA"/>
</dbReference>
<dbReference type="InterPro" id="IPR029044">
    <property type="entry name" value="Nucleotide-diphossugar_trans"/>
</dbReference>
<dbReference type="PANTHER" id="PTHR37316">
    <property type="entry name" value="TEICHOIC ACID GLYCEROL-PHOSPHATE PRIMASE"/>
    <property type="match status" value="1"/>
</dbReference>
<dbReference type="InterPro" id="IPR051612">
    <property type="entry name" value="Teichoic_Acid_Biosynth"/>
</dbReference>
<keyword evidence="9" id="KW-1185">Reference proteome</keyword>
<dbReference type="InterPro" id="IPR007554">
    <property type="entry name" value="Glycerophosphate_synth"/>
</dbReference>
<comment type="caution">
    <text evidence="8">The sequence shown here is derived from an EMBL/GenBank/DDBJ whole genome shotgun (WGS) entry which is preliminary data.</text>
</comment>
<evidence type="ECO:0000256" key="2">
    <source>
        <dbReference type="ARBA" id="ARBA00010488"/>
    </source>
</evidence>
<evidence type="ECO:0000256" key="4">
    <source>
        <dbReference type="ARBA" id="ARBA00022679"/>
    </source>
</evidence>
<dbReference type="Gene3D" id="3.40.50.11820">
    <property type="match status" value="1"/>
</dbReference>
<dbReference type="InterPro" id="IPR043149">
    <property type="entry name" value="TagF_N"/>
</dbReference>
<name>A0A7W3N5K5_9ACTN</name>
<evidence type="ECO:0000313" key="8">
    <source>
        <dbReference type="EMBL" id="MBA9007947.1"/>
    </source>
</evidence>
<evidence type="ECO:0000256" key="5">
    <source>
        <dbReference type="ARBA" id="ARBA00022944"/>
    </source>
</evidence>
<comment type="subcellular location">
    <subcellularLocation>
        <location evidence="1">Cell membrane</location>
        <topology evidence="1">Peripheral membrane protein</topology>
    </subcellularLocation>
</comment>
<keyword evidence="5" id="KW-0777">Teichoic acid biosynthesis</keyword>
<protein>
    <submittedName>
        <fullName evidence="8">CDP-glycerol glycerophosphotransferase</fullName>
        <ecNumber evidence="8">2.7.8.12</ecNumber>
    </submittedName>
</protein>
<dbReference type="RefSeq" id="WP_182708346.1">
    <property type="nucleotide sequence ID" value="NZ_JACJII010000001.1"/>
</dbReference>
<dbReference type="GO" id="GO:0005886">
    <property type="term" value="C:plasma membrane"/>
    <property type="evidence" value="ECO:0007669"/>
    <property type="project" value="UniProtKB-SubCell"/>
</dbReference>
<keyword evidence="6" id="KW-0472">Membrane</keyword>
<dbReference type="InterPro" id="IPR001173">
    <property type="entry name" value="Glyco_trans_2-like"/>
</dbReference>
<evidence type="ECO:0000256" key="3">
    <source>
        <dbReference type="ARBA" id="ARBA00022475"/>
    </source>
</evidence>
<dbReference type="GO" id="GO:0019350">
    <property type="term" value="P:teichoic acid biosynthetic process"/>
    <property type="evidence" value="ECO:0007669"/>
    <property type="project" value="UniProtKB-KW"/>
</dbReference>
<feature type="domain" description="Glycosyltransferase 2-like" evidence="7">
    <location>
        <begin position="6"/>
        <end position="167"/>
    </location>
</feature>
<dbReference type="CDD" id="cd00761">
    <property type="entry name" value="Glyco_tranf_GTA_type"/>
    <property type="match status" value="1"/>
</dbReference>
<dbReference type="Pfam" id="PF00535">
    <property type="entry name" value="Glycos_transf_2"/>
    <property type="match status" value="1"/>
</dbReference>
<accession>A0A7W3N5K5</accession>
<gene>
    <name evidence="8" type="ORF">HNR21_006829</name>
</gene>
<evidence type="ECO:0000313" key="9">
    <source>
        <dbReference type="Proteomes" id="UP000539313"/>
    </source>
</evidence>
<comment type="similarity">
    <text evidence="2">Belongs to the CDP-glycerol glycerophosphotransferase family.</text>
</comment>
<dbReference type="AlphaFoldDB" id="A0A7W3N5K5"/>
<evidence type="ECO:0000259" key="7">
    <source>
        <dbReference type="Pfam" id="PF00535"/>
    </source>
</evidence>
<keyword evidence="3" id="KW-1003">Cell membrane</keyword>
<reference evidence="8 9" key="1">
    <citation type="submission" date="2020-08" db="EMBL/GenBank/DDBJ databases">
        <title>Sequencing the genomes of 1000 actinobacteria strains.</title>
        <authorList>
            <person name="Klenk H.-P."/>
        </authorList>
    </citation>
    <scope>NUCLEOTIDE SEQUENCE [LARGE SCALE GENOMIC DNA]</scope>
    <source>
        <strain evidence="8 9">DSM 45823</strain>
    </source>
</reference>
<dbReference type="Proteomes" id="UP000539313">
    <property type="component" value="Unassembled WGS sequence"/>
</dbReference>
<proteinExistence type="inferred from homology"/>